<feature type="compositionally biased region" description="Basic and acidic residues" evidence="18">
    <location>
        <begin position="960"/>
        <end position="972"/>
    </location>
</feature>
<keyword evidence="12" id="KW-0804">Transcription</keyword>
<feature type="compositionally biased region" description="Acidic residues" evidence="18">
    <location>
        <begin position="945"/>
        <end position="959"/>
    </location>
</feature>
<dbReference type="FunFam" id="1.10.10.60:FF:000265">
    <property type="entry name" value="CASP8-associated protein 2 isoform X1"/>
    <property type="match status" value="1"/>
</dbReference>
<dbReference type="GO" id="GO:0016605">
    <property type="term" value="C:PML body"/>
    <property type="evidence" value="ECO:0007669"/>
    <property type="project" value="UniProtKB-SubCell"/>
</dbReference>
<reference evidence="20" key="2">
    <citation type="submission" date="2025-09" db="UniProtKB">
        <authorList>
            <consortium name="Ensembl"/>
        </authorList>
    </citation>
    <scope>IDENTIFICATION</scope>
</reference>
<keyword evidence="10" id="KW-0496">Mitochondrion</keyword>
<feature type="region of interest" description="Disordered" evidence="18">
    <location>
        <begin position="1184"/>
        <end position="1212"/>
    </location>
</feature>
<proteinExistence type="predicted"/>
<dbReference type="Proteomes" id="UP000694522">
    <property type="component" value="Unplaced"/>
</dbReference>
<keyword evidence="6" id="KW-0597">Phosphoprotein</keyword>
<feature type="signal peptide" evidence="19">
    <location>
        <begin position="1"/>
        <end position="20"/>
    </location>
</feature>
<dbReference type="Ensembl" id="ENSACOT00000017237.1">
    <property type="protein sequence ID" value="ENSACOP00000016631.1"/>
    <property type="gene ID" value="ENSACOG00000011482.1"/>
</dbReference>
<feature type="compositionally biased region" description="Basic and acidic residues" evidence="18">
    <location>
        <begin position="1588"/>
        <end position="1602"/>
    </location>
</feature>
<evidence type="ECO:0000256" key="4">
    <source>
        <dbReference type="ARBA" id="ARBA00022490"/>
    </source>
</evidence>
<feature type="region of interest" description="Disordered" evidence="18">
    <location>
        <begin position="1588"/>
        <end position="1660"/>
    </location>
</feature>
<dbReference type="GO" id="GO:0008625">
    <property type="term" value="P:extrinsic apoptotic signaling pathway via death domain receptors"/>
    <property type="evidence" value="ECO:0007669"/>
    <property type="project" value="UniProtKB-ARBA"/>
</dbReference>
<keyword evidence="14" id="KW-0131">Cell cycle</keyword>
<feature type="region of interest" description="Disordered" evidence="18">
    <location>
        <begin position="919"/>
        <end position="999"/>
    </location>
</feature>
<evidence type="ECO:0000313" key="21">
    <source>
        <dbReference type="Proteomes" id="UP000694522"/>
    </source>
</evidence>
<dbReference type="GO" id="GO:0003714">
    <property type="term" value="F:transcription corepressor activity"/>
    <property type="evidence" value="ECO:0007669"/>
    <property type="project" value="TreeGrafter"/>
</dbReference>
<comment type="subcellular location">
    <subcellularLocation>
        <location evidence="3">Cytoplasm</location>
    </subcellularLocation>
    <subcellularLocation>
        <location evidence="1">Mitochondrion</location>
    </subcellularLocation>
    <subcellularLocation>
        <location evidence="2">Nucleus</location>
        <location evidence="2">PML body</location>
    </subcellularLocation>
</comment>
<evidence type="ECO:0000256" key="18">
    <source>
        <dbReference type="SAM" id="MobiDB-lite"/>
    </source>
</evidence>
<feature type="compositionally biased region" description="Basic and acidic residues" evidence="18">
    <location>
        <begin position="120"/>
        <end position="130"/>
    </location>
</feature>
<protein>
    <recommendedName>
        <fullName evidence="15">CASP8-associated protein 2</fullName>
    </recommendedName>
    <alternativeName>
        <fullName evidence="16">FLICE-associated huge protein</fullName>
    </alternativeName>
</protein>
<evidence type="ECO:0000313" key="20">
    <source>
        <dbReference type="Ensembl" id="ENSACOP00000016631.1"/>
    </source>
</evidence>
<dbReference type="GO" id="GO:0036337">
    <property type="term" value="P:Fas signaling pathway"/>
    <property type="evidence" value="ECO:0007669"/>
    <property type="project" value="TreeGrafter"/>
</dbReference>
<keyword evidence="7" id="KW-0053">Apoptosis</keyword>
<feature type="compositionally biased region" description="Low complexity" evidence="18">
    <location>
        <begin position="1637"/>
        <end position="1654"/>
    </location>
</feature>
<feature type="compositionally biased region" description="Basic and acidic residues" evidence="18">
    <location>
        <begin position="329"/>
        <end position="371"/>
    </location>
</feature>
<keyword evidence="13" id="KW-0539">Nucleus</keyword>
<evidence type="ECO:0000256" key="6">
    <source>
        <dbReference type="ARBA" id="ARBA00022553"/>
    </source>
</evidence>
<keyword evidence="5" id="KW-0678">Repressor</keyword>
<name>A0A8B9G4W4_9PSIT</name>
<feature type="chain" id="PRO_5034820117" description="CASP8-associated protein 2" evidence="19">
    <location>
        <begin position="21"/>
        <end position="1916"/>
    </location>
</feature>
<feature type="compositionally biased region" description="Basic and acidic residues" evidence="18">
    <location>
        <begin position="919"/>
        <end position="936"/>
    </location>
</feature>
<evidence type="ECO:0000256" key="15">
    <source>
        <dbReference type="ARBA" id="ARBA00069865"/>
    </source>
</evidence>
<evidence type="ECO:0000256" key="3">
    <source>
        <dbReference type="ARBA" id="ARBA00004496"/>
    </source>
</evidence>
<feature type="region of interest" description="Disordered" evidence="18">
    <location>
        <begin position="1762"/>
        <end position="1841"/>
    </location>
</feature>
<feature type="compositionally biased region" description="Basic and acidic residues" evidence="18">
    <location>
        <begin position="267"/>
        <end position="319"/>
    </location>
</feature>
<dbReference type="PANTHER" id="PTHR15489">
    <property type="entry name" value="CASPASE 8 ASSOCIATED PROTEIN 2"/>
    <property type="match status" value="1"/>
</dbReference>
<evidence type="ECO:0000256" key="10">
    <source>
        <dbReference type="ARBA" id="ARBA00023128"/>
    </source>
</evidence>
<evidence type="ECO:0000256" key="17">
    <source>
        <dbReference type="SAM" id="Coils"/>
    </source>
</evidence>
<feature type="compositionally biased region" description="Polar residues" evidence="18">
    <location>
        <begin position="131"/>
        <end position="142"/>
    </location>
</feature>
<evidence type="ECO:0000256" key="5">
    <source>
        <dbReference type="ARBA" id="ARBA00022491"/>
    </source>
</evidence>
<keyword evidence="9" id="KW-0805">Transcription regulation</keyword>
<feature type="region of interest" description="Disordered" evidence="18">
    <location>
        <begin position="744"/>
        <end position="764"/>
    </location>
</feature>
<dbReference type="Pfam" id="PF21227">
    <property type="entry name" value="Myb_DNA-binding_7"/>
    <property type="match status" value="1"/>
</dbReference>
<sequence>FVVTFCFGFFYLSVLYCIKSDHQLLVEYGKCQQQIKELMKKFKEIQAQNVILQNENQALKKNISALIKTARVEINRKDEEINNLHQRLSEFPNHREMCKTKDSKFRSSDLGDSVKMEHRMKNDCSKDTHHSYSSHNTENGKSSSEKRNTPYSLRYPPEELCNDETHICLPSYDHSSNKDIRKEKKEIRSNEQYTRGNINKYKREVHQSTRNNGDSEDGNSDPQQKPKTLSEKTSKNELQQKSQSVTLKCSPSVERRVERGMSSWEKQTTDKDRFQTRGELYADERSQNVLRKDIKTHDKDEKNAGQKNKPNEKLQEQPRRSGRGSSPHSKNEHSKNLHESRKCRMEESRKGKDIDCKRDRGTNDHTSREGRTSPSNSSSREHKYARLKENSNRYEWETAHSKTERHRTEEKRKREREDENRHFRNERKATKEITHQSLKESKKGTDVTKSERNKSYKPEETSRVAGSLKDHKVPKTKDDHTGSKSKDLKLSFMEKLNLTLSPAKKQCVSPTDGIKTPFQKATCEGSTELMLQAELLDSAHPVNSGSTEQSNSTLQVLDSAAQSSVEPAMPVPVNSENEALEVAAADPAQSEELPTVASSELSSETLPEVVPVQPQALPKAAEVLVPDEMQAETSAEAAEACDLIESEALAAAVTMTDLNHPESLPQEVAGSMAEPESCSVTVGVMKNDNAPPAAEVAKPEAASESTGALPESAAGKKEEDKLCLVAGIESSADQCGSQNLVLGNSEAKSSGDLESCDVADDTGETKTDSLMEAVKDNDHLAAENAECPTDEKGICEIYKSTSQLLDRTMLTNKDEPLVDQNACDLEPDLAEISTPASSVSGEVYPRTKERETNPVPLDDDSSILSIDLNHLRHIPKAISPLNSPMRPLAKALKMESPCKDLIPESAVVVCPSKILSKEVNKENQKPVSMSDERCEMESQLSISSDEIEEGEIISSDEEEEKAKPERCSENAKKSRPKASPETRNLTSSPQNQKSKAVHCNEDNGKFVSVKVSTKKNRETHKNQTFSSSKDVKKNKTVSIACLEKIVHVIVEPSNVQEVMQMLRAIRKQMRKSYMKFKMQFPVQHFHRIIESGIINFTSLIKYLNFSKMSTLGETLKLNICDIVESKLKQIKKNAIVDRLFEQQVSDMKKQLWKFVDEQLDYLFEKIRRIIIKLCDVRHVGNESEERKSERVGKQKHKISHKNDMQRSRKKSLKVQSQKPEEYILSKQNVDYQRTKCYHEKNKTDVPKPAFTKCLNSIDNTRNSQTKVHVSKENNLQCALTPLKGVKYEKEGLQLSKDANKTDLSYELLTEQQASSLTFNLVSDAQMGEIFKSLLQGSDLLEKNGGNIDRNEWEFRTPEKQFLDGHKCKSNVAELVQEIAPKEACVESQSVEDIKWPVVSPVRTPSLTSRLQMSVDPDVLDESCMFEVPTNAASCKEDECNLQKNKSFVSSVLLEDLAVSLTIPSPLKSDSHLSFLKPENNSSSTPEGVLSAHYSEDALLEEEDATEQDIHLALESDNSSSKSSCSSSWVSRPIAPGFQCRPSLPMQAVIMEKSNDHFIVKIRRAVPSISPASDRVVSVKEVRVSSTKIEKQEIKSGEKERDSQSATVAVAQESVKPDLSHSSIGKEETTEMLGPCRTSSNTESHNTESTNEGSEQSQAHKVKVSENVNEMGVRSQGSFPYSCSIESYIDLTDDMVSETSCCVVESTIDNRTQENSTGNLEISVRKEELEECSDAFIDLTEDLSNEAVAGKCNLETQSTSNTEIGCQISRDDKTSKKRKKEAVRENSNSKRQRKETESAGEGSDASDVKPEEVNSAPKQCSSQKNELEQHKDSSPLASSASSPSLYAKNIIKKKGEVVVSWTRNDDREILLECQRKGPSSKTFVSLATRLNKSPNQVGKLQKAQMSSWCRIFPEVCL</sequence>
<keyword evidence="21" id="KW-1185">Reference proteome</keyword>
<reference evidence="20" key="1">
    <citation type="submission" date="2025-08" db="UniProtKB">
        <authorList>
            <consortium name="Ensembl"/>
        </authorList>
    </citation>
    <scope>IDENTIFICATION</scope>
</reference>
<accession>A0A8B9G4W4</accession>
<feature type="compositionally biased region" description="Polar residues" evidence="18">
    <location>
        <begin position="981"/>
        <end position="994"/>
    </location>
</feature>
<evidence type="ECO:0000256" key="8">
    <source>
        <dbReference type="ARBA" id="ARBA00022990"/>
    </source>
</evidence>
<feature type="compositionally biased region" description="Polar residues" evidence="18">
    <location>
        <begin position="236"/>
        <end position="249"/>
    </location>
</feature>
<feature type="region of interest" description="Disordered" evidence="18">
    <location>
        <begin position="120"/>
        <end position="488"/>
    </location>
</feature>
<keyword evidence="4" id="KW-0963">Cytoplasm</keyword>
<evidence type="ECO:0000256" key="9">
    <source>
        <dbReference type="ARBA" id="ARBA00023015"/>
    </source>
</evidence>
<feature type="compositionally biased region" description="Basic and acidic residues" evidence="18">
    <location>
        <begin position="379"/>
        <end position="488"/>
    </location>
</feature>
<evidence type="ECO:0000256" key="7">
    <source>
        <dbReference type="ARBA" id="ARBA00022703"/>
    </source>
</evidence>
<evidence type="ECO:0000256" key="2">
    <source>
        <dbReference type="ARBA" id="ARBA00004322"/>
    </source>
</evidence>
<evidence type="ECO:0000256" key="16">
    <source>
        <dbReference type="ARBA" id="ARBA00078515"/>
    </source>
</evidence>
<keyword evidence="11" id="KW-0010">Activator</keyword>
<feature type="coiled-coil region" evidence="17">
    <location>
        <begin position="28"/>
        <end position="87"/>
    </location>
</feature>
<keyword evidence="19" id="KW-0732">Signal</keyword>
<feature type="region of interest" description="Disordered" evidence="18">
    <location>
        <begin position="836"/>
        <end position="858"/>
    </location>
</feature>
<evidence type="ECO:0000256" key="12">
    <source>
        <dbReference type="ARBA" id="ARBA00023163"/>
    </source>
</evidence>
<evidence type="ECO:0000256" key="13">
    <source>
        <dbReference type="ARBA" id="ARBA00023242"/>
    </source>
</evidence>
<dbReference type="GO" id="GO:0005739">
    <property type="term" value="C:mitochondrion"/>
    <property type="evidence" value="ECO:0007669"/>
    <property type="project" value="UniProtKB-SubCell"/>
</dbReference>
<evidence type="ECO:0000256" key="11">
    <source>
        <dbReference type="ARBA" id="ARBA00023159"/>
    </source>
</evidence>
<feature type="compositionally biased region" description="Basic and acidic residues" evidence="18">
    <location>
        <begin position="175"/>
        <end position="189"/>
    </location>
</feature>
<organism evidence="20 21">
    <name type="scientific">Amazona collaria</name>
    <name type="common">yellow-billed parrot</name>
    <dbReference type="NCBI Taxonomy" id="241587"/>
    <lineage>
        <taxon>Eukaryota</taxon>
        <taxon>Metazoa</taxon>
        <taxon>Chordata</taxon>
        <taxon>Craniata</taxon>
        <taxon>Vertebrata</taxon>
        <taxon>Euteleostomi</taxon>
        <taxon>Archelosauria</taxon>
        <taxon>Archosauria</taxon>
        <taxon>Dinosauria</taxon>
        <taxon>Saurischia</taxon>
        <taxon>Theropoda</taxon>
        <taxon>Coelurosauria</taxon>
        <taxon>Aves</taxon>
        <taxon>Neognathae</taxon>
        <taxon>Neoaves</taxon>
        <taxon>Telluraves</taxon>
        <taxon>Australaves</taxon>
        <taxon>Psittaciformes</taxon>
        <taxon>Psittacidae</taxon>
        <taxon>Amazona</taxon>
    </lineage>
</organism>
<evidence type="ECO:0000256" key="19">
    <source>
        <dbReference type="SAM" id="SignalP"/>
    </source>
</evidence>
<evidence type="ECO:0000256" key="14">
    <source>
        <dbReference type="ARBA" id="ARBA00023306"/>
    </source>
</evidence>
<feature type="region of interest" description="Disordered" evidence="18">
    <location>
        <begin position="690"/>
        <end position="716"/>
    </location>
</feature>
<dbReference type="InterPro" id="IPR039674">
    <property type="entry name" value="FLASH"/>
</dbReference>
<feature type="compositionally biased region" description="Low complexity" evidence="18">
    <location>
        <begin position="690"/>
        <end position="704"/>
    </location>
</feature>
<evidence type="ECO:0000256" key="1">
    <source>
        <dbReference type="ARBA" id="ARBA00004173"/>
    </source>
</evidence>
<feature type="compositionally biased region" description="Basic and acidic residues" evidence="18">
    <location>
        <begin position="1614"/>
        <end position="1628"/>
    </location>
</feature>
<dbReference type="PANTHER" id="PTHR15489:SF2">
    <property type="entry name" value="CASP8-ASSOCIATED PROTEIN 2"/>
    <property type="match status" value="1"/>
</dbReference>
<keyword evidence="8" id="KW-0007">Acetylation</keyword>
<dbReference type="Gene3D" id="1.10.10.60">
    <property type="entry name" value="Homeodomain-like"/>
    <property type="match status" value="1"/>
</dbReference>
<keyword evidence="17" id="KW-0175">Coiled coil</keyword>